<dbReference type="PANTHER" id="PTHR24123:SF33">
    <property type="entry name" value="PROTEIN HOS4"/>
    <property type="match status" value="1"/>
</dbReference>
<keyword evidence="2 3" id="KW-0040">ANK repeat</keyword>
<dbReference type="SUPFAM" id="SSF48403">
    <property type="entry name" value="Ankyrin repeat"/>
    <property type="match status" value="1"/>
</dbReference>
<dbReference type="Pfam" id="PF12796">
    <property type="entry name" value="Ank_2"/>
    <property type="match status" value="2"/>
</dbReference>
<dbReference type="Gene3D" id="1.25.40.20">
    <property type="entry name" value="Ankyrin repeat-containing domain"/>
    <property type="match status" value="4"/>
</dbReference>
<evidence type="ECO:0000256" key="1">
    <source>
        <dbReference type="ARBA" id="ARBA00022737"/>
    </source>
</evidence>
<accession>A0A6A5Z0A3</accession>
<evidence type="ECO:0000313" key="4">
    <source>
        <dbReference type="EMBL" id="KAF2111818.1"/>
    </source>
</evidence>
<dbReference type="Proteomes" id="UP000799770">
    <property type="component" value="Unassembled WGS sequence"/>
</dbReference>
<sequence length="350" mass="38179">MAAAEAGRNEATKTLIANGSHLDARDKLGWTALMRAAEACSQGVTEGVTRTLVEEGALLDLKNAKGWTSIMLAVRNAGAKVTRILSHGGASLYHNTPEGQPLLHYLAETDSWQRKSQFDCAATLSLLLDLGLPLENKDVKGWTALMSAANRCNRSMVKLLLEKGADINATAADERTSLINTAANYDPRKYYACSTDVLELLVNNRASLDAKDVNGKTALIYAAMNGFLEAVNSLLRAGAQVNAKDLAGLTPLMCASLVRWDETVETPWWHPLARKDIVQRLLDRGAILDATDKRGWTAVMCAADGGDVHMVKFLFDRGAILEEEFCCTPEMRETWLKCMEEGPHRASNSQ</sequence>
<dbReference type="InterPro" id="IPR036770">
    <property type="entry name" value="Ankyrin_rpt-contain_sf"/>
</dbReference>
<dbReference type="PROSITE" id="PS50297">
    <property type="entry name" value="ANK_REP_REGION"/>
    <property type="match status" value="2"/>
</dbReference>
<evidence type="ECO:0000256" key="3">
    <source>
        <dbReference type="PROSITE-ProRule" id="PRU00023"/>
    </source>
</evidence>
<proteinExistence type="predicted"/>
<reference evidence="4" key="1">
    <citation type="journal article" date="2020" name="Stud. Mycol.">
        <title>101 Dothideomycetes genomes: a test case for predicting lifestyles and emergence of pathogens.</title>
        <authorList>
            <person name="Haridas S."/>
            <person name="Albert R."/>
            <person name="Binder M."/>
            <person name="Bloem J."/>
            <person name="Labutti K."/>
            <person name="Salamov A."/>
            <person name="Andreopoulos B."/>
            <person name="Baker S."/>
            <person name="Barry K."/>
            <person name="Bills G."/>
            <person name="Bluhm B."/>
            <person name="Cannon C."/>
            <person name="Castanera R."/>
            <person name="Culley D."/>
            <person name="Daum C."/>
            <person name="Ezra D."/>
            <person name="Gonzalez J."/>
            <person name="Henrissat B."/>
            <person name="Kuo A."/>
            <person name="Liang C."/>
            <person name="Lipzen A."/>
            <person name="Lutzoni F."/>
            <person name="Magnuson J."/>
            <person name="Mondo S."/>
            <person name="Nolan M."/>
            <person name="Ohm R."/>
            <person name="Pangilinan J."/>
            <person name="Park H.-J."/>
            <person name="Ramirez L."/>
            <person name="Alfaro M."/>
            <person name="Sun H."/>
            <person name="Tritt A."/>
            <person name="Yoshinaga Y."/>
            <person name="Zwiers L.-H."/>
            <person name="Turgeon B."/>
            <person name="Goodwin S."/>
            <person name="Spatafora J."/>
            <person name="Crous P."/>
            <person name="Grigoriev I."/>
        </authorList>
    </citation>
    <scope>NUCLEOTIDE SEQUENCE</scope>
    <source>
        <strain evidence="4">CBS 627.86</strain>
    </source>
</reference>
<feature type="repeat" description="ANK" evidence="3">
    <location>
        <begin position="140"/>
        <end position="172"/>
    </location>
</feature>
<dbReference type="EMBL" id="ML977333">
    <property type="protein sequence ID" value="KAF2111818.1"/>
    <property type="molecule type" value="Genomic_DNA"/>
</dbReference>
<dbReference type="PANTHER" id="PTHR24123">
    <property type="entry name" value="ANKYRIN REPEAT-CONTAINING"/>
    <property type="match status" value="1"/>
</dbReference>
<keyword evidence="5" id="KW-1185">Reference proteome</keyword>
<gene>
    <name evidence="4" type="ORF">BDV96DRAFT_649792</name>
</gene>
<keyword evidence="1" id="KW-0677">Repeat</keyword>
<dbReference type="SMART" id="SM00248">
    <property type="entry name" value="ANK"/>
    <property type="match status" value="8"/>
</dbReference>
<evidence type="ECO:0000256" key="2">
    <source>
        <dbReference type="ARBA" id="ARBA00023043"/>
    </source>
</evidence>
<dbReference type="InterPro" id="IPR051165">
    <property type="entry name" value="Multifunctional_ANK_Repeat"/>
</dbReference>
<dbReference type="OrthoDB" id="539213at2759"/>
<dbReference type="InterPro" id="IPR002110">
    <property type="entry name" value="Ankyrin_rpt"/>
</dbReference>
<dbReference type="PROSITE" id="PS50088">
    <property type="entry name" value="ANK_REPEAT"/>
    <property type="match status" value="2"/>
</dbReference>
<name>A0A6A5Z0A3_9PLEO</name>
<organism evidence="4 5">
    <name type="scientific">Lophiotrema nucula</name>
    <dbReference type="NCBI Taxonomy" id="690887"/>
    <lineage>
        <taxon>Eukaryota</taxon>
        <taxon>Fungi</taxon>
        <taxon>Dikarya</taxon>
        <taxon>Ascomycota</taxon>
        <taxon>Pezizomycotina</taxon>
        <taxon>Dothideomycetes</taxon>
        <taxon>Pleosporomycetidae</taxon>
        <taxon>Pleosporales</taxon>
        <taxon>Lophiotremataceae</taxon>
        <taxon>Lophiotrema</taxon>
    </lineage>
</organism>
<evidence type="ECO:0000313" key="5">
    <source>
        <dbReference type="Proteomes" id="UP000799770"/>
    </source>
</evidence>
<dbReference type="Pfam" id="PF13637">
    <property type="entry name" value="Ank_4"/>
    <property type="match status" value="1"/>
</dbReference>
<dbReference type="AlphaFoldDB" id="A0A6A5Z0A3"/>
<protein>
    <submittedName>
        <fullName evidence="4">Ankyrin repeat-containing domain protein</fullName>
    </submittedName>
</protein>
<feature type="repeat" description="ANK" evidence="3">
    <location>
        <begin position="214"/>
        <end position="246"/>
    </location>
</feature>
<dbReference type="Pfam" id="PF00023">
    <property type="entry name" value="Ank"/>
    <property type="match status" value="1"/>
</dbReference>